<dbReference type="EMBL" id="JACDUH010000003">
    <property type="protein sequence ID" value="MBA2851651.1"/>
    <property type="molecule type" value="Genomic_DNA"/>
</dbReference>
<dbReference type="RefSeq" id="WP_181501477.1">
    <property type="nucleotide sequence ID" value="NZ_JACDUH010000003.1"/>
</dbReference>
<comment type="caution">
    <text evidence="1">The sequence shown here is derived from an EMBL/GenBank/DDBJ whole genome shotgun (WGS) entry which is preliminary data.</text>
</comment>
<evidence type="ECO:0000313" key="2">
    <source>
        <dbReference type="Proteomes" id="UP000564425"/>
    </source>
</evidence>
<dbReference type="Proteomes" id="UP000564425">
    <property type="component" value="Unassembled WGS sequence"/>
</dbReference>
<reference evidence="1 2" key="1">
    <citation type="submission" date="2020-07" db="EMBL/GenBank/DDBJ databases">
        <title>Genomic Encyclopedia of Type Strains, Phase IV (KMG-V): Genome sequencing to study the core and pangenomes of soil and plant-associated prokaryotes.</title>
        <authorList>
            <person name="Whitman W."/>
        </authorList>
    </citation>
    <scope>NUCLEOTIDE SEQUENCE [LARGE SCALE GENOMIC DNA]</scope>
    <source>
        <strain evidence="1 2">A1</strain>
    </source>
</reference>
<accession>A0A7J9NWF6</accession>
<organism evidence="1 2">
    <name type="scientific">Methanococcus maripaludis</name>
    <name type="common">Methanococcus deltae</name>
    <dbReference type="NCBI Taxonomy" id="39152"/>
    <lineage>
        <taxon>Archaea</taxon>
        <taxon>Methanobacteriati</taxon>
        <taxon>Methanobacteriota</taxon>
        <taxon>Methanomada group</taxon>
        <taxon>Methanococci</taxon>
        <taxon>Methanococcales</taxon>
        <taxon>Methanococcaceae</taxon>
        <taxon>Methanococcus</taxon>
    </lineage>
</organism>
<evidence type="ECO:0000313" key="1">
    <source>
        <dbReference type="EMBL" id="MBA2851651.1"/>
    </source>
</evidence>
<gene>
    <name evidence="1" type="ORF">HNP86_001810</name>
</gene>
<protein>
    <submittedName>
        <fullName evidence="1">Uncharacterized protein</fullName>
    </submittedName>
</protein>
<name>A0A7J9NWF6_METMI</name>
<proteinExistence type="predicted"/>
<sequence>MKVFEHVSGISKVGVDVLEEGTIELTTEYLENATEIEMQSGKIIRLVNVKNIKIDLLEPLDVKK</sequence>
<dbReference type="AlphaFoldDB" id="A0A7J9NWF6"/>